<evidence type="ECO:0000313" key="2">
    <source>
        <dbReference type="EnsemblMetazoa" id="ACUA016219-PA"/>
    </source>
</evidence>
<organism evidence="2 3">
    <name type="scientific">Anopheles culicifacies</name>
    <dbReference type="NCBI Taxonomy" id="139723"/>
    <lineage>
        <taxon>Eukaryota</taxon>
        <taxon>Metazoa</taxon>
        <taxon>Ecdysozoa</taxon>
        <taxon>Arthropoda</taxon>
        <taxon>Hexapoda</taxon>
        <taxon>Insecta</taxon>
        <taxon>Pterygota</taxon>
        <taxon>Neoptera</taxon>
        <taxon>Endopterygota</taxon>
        <taxon>Diptera</taxon>
        <taxon>Nematocera</taxon>
        <taxon>Culicoidea</taxon>
        <taxon>Culicidae</taxon>
        <taxon>Anophelinae</taxon>
        <taxon>Anopheles</taxon>
        <taxon>culicifacies species complex</taxon>
    </lineage>
</organism>
<reference evidence="2" key="2">
    <citation type="submission" date="2020-05" db="UniProtKB">
        <authorList>
            <consortium name="EnsemblMetazoa"/>
        </authorList>
    </citation>
    <scope>IDENTIFICATION</scope>
    <source>
        <strain evidence="2">A-37</strain>
    </source>
</reference>
<feature type="region of interest" description="Disordered" evidence="1">
    <location>
        <begin position="36"/>
        <end position="56"/>
    </location>
</feature>
<protein>
    <submittedName>
        <fullName evidence="2">Uncharacterized protein</fullName>
    </submittedName>
</protein>
<dbReference type="AlphaFoldDB" id="A0A182MED1"/>
<evidence type="ECO:0000313" key="3">
    <source>
        <dbReference type="Proteomes" id="UP000075883"/>
    </source>
</evidence>
<accession>A0A182MED1</accession>
<keyword evidence="3" id="KW-1185">Reference proteome</keyword>
<feature type="compositionally biased region" description="Polar residues" evidence="1">
    <location>
        <begin position="117"/>
        <end position="149"/>
    </location>
</feature>
<dbReference type="VEuPathDB" id="VectorBase:ACUA016219"/>
<sequence length="149" mass="16114">MPTSIRTVRRPGQLGNVATSSMAGPMYIGGTVMGQQTAQPATPQASFSTSAQQSPARYLQTVQHHQPSMSPVQQRPDFQPTVADFVAASAPGPYSGVQQAYKQQPQRQAQPMQSYQEAPTTSSYPVHVQSSLHPEGSTTEAQYFFGKQN</sequence>
<reference evidence="3" key="1">
    <citation type="submission" date="2013-09" db="EMBL/GenBank/DDBJ databases">
        <title>The Genome Sequence of Anopheles culicifacies species A.</title>
        <authorList>
            <consortium name="The Broad Institute Genomics Platform"/>
            <person name="Neafsey D.E."/>
            <person name="Besansky N."/>
            <person name="Howell P."/>
            <person name="Walton C."/>
            <person name="Young S.K."/>
            <person name="Zeng Q."/>
            <person name="Gargeya S."/>
            <person name="Fitzgerald M."/>
            <person name="Haas B."/>
            <person name="Abouelleil A."/>
            <person name="Allen A.W."/>
            <person name="Alvarado L."/>
            <person name="Arachchi H.M."/>
            <person name="Berlin A.M."/>
            <person name="Chapman S.B."/>
            <person name="Gainer-Dewar J."/>
            <person name="Goldberg J."/>
            <person name="Griggs A."/>
            <person name="Gujja S."/>
            <person name="Hansen M."/>
            <person name="Howarth C."/>
            <person name="Imamovic A."/>
            <person name="Ireland A."/>
            <person name="Larimer J."/>
            <person name="McCowan C."/>
            <person name="Murphy C."/>
            <person name="Pearson M."/>
            <person name="Poon T.W."/>
            <person name="Priest M."/>
            <person name="Roberts A."/>
            <person name="Saif S."/>
            <person name="Shea T."/>
            <person name="Sisk P."/>
            <person name="Sykes S."/>
            <person name="Wortman J."/>
            <person name="Nusbaum C."/>
            <person name="Birren B."/>
        </authorList>
    </citation>
    <scope>NUCLEOTIDE SEQUENCE [LARGE SCALE GENOMIC DNA]</scope>
    <source>
        <strain evidence="3">A-37</strain>
    </source>
</reference>
<feature type="compositionally biased region" description="Polar residues" evidence="1">
    <location>
        <begin position="46"/>
        <end position="56"/>
    </location>
</feature>
<evidence type="ECO:0000256" key="1">
    <source>
        <dbReference type="SAM" id="MobiDB-lite"/>
    </source>
</evidence>
<dbReference type="EMBL" id="AXCM01001575">
    <property type="status" value="NOT_ANNOTATED_CDS"/>
    <property type="molecule type" value="Genomic_DNA"/>
</dbReference>
<feature type="compositionally biased region" description="Low complexity" evidence="1">
    <location>
        <begin position="98"/>
        <end position="116"/>
    </location>
</feature>
<feature type="region of interest" description="Disordered" evidence="1">
    <location>
        <begin position="89"/>
        <end position="149"/>
    </location>
</feature>
<feature type="compositionally biased region" description="Low complexity" evidence="1">
    <location>
        <begin position="36"/>
        <end position="45"/>
    </location>
</feature>
<dbReference type="EnsemblMetazoa" id="ACUA016219-RA">
    <property type="protein sequence ID" value="ACUA016219-PA"/>
    <property type="gene ID" value="ACUA016219"/>
</dbReference>
<proteinExistence type="predicted"/>
<dbReference type="Proteomes" id="UP000075883">
    <property type="component" value="Unassembled WGS sequence"/>
</dbReference>
<name>A0A182MED1_9DIPT</name>